<reference evidence="2" key="1">
    <citation type="journal article" date="2006" name="PLoS Biol.">
        <title>Macronuclear genome sequence of the ciliate Tetrahymena thermophila, a model eukaryote.</title>
        <authorList>
            <person name="Eisen J.A."/>
            <person name="Coyne R.S."/>
            <person name="Wu M."/>
            <person name="Wu D."/>
            <person name="Thiagarajan M."/>
            <person name="Wortman J.R."/>
            <person name="Badger J.H."/>
            <person name="Ren Q."/>
            <person name="Amedeo P."/>
            <person name="Jones K.M."/>
            <person name="Tallon L.J."/>
            <person name="Delcher A.L."/>
            <person name="Salzberg S.L."/>
            <person name="Silva J.C."/>
            <person name="Haas B.J."/>
            <person name="Majoros W.H."/>
            <person name="Farzad M."/>
            <person name="Carlton J.M."/>
            <person name="Smith R.K. Jr."/>
            <person name="Garg J."/>
            <person name="Pearlman R.E."/>
            <person name="Karrer K.M."/>
            <person name="Sun L."/>
            <person name="Manning G."/>
            <person name="Elde N.C."/>
            <person name="Turkewitz A.P."/>
            <person name="Asai D.J."/>
            <person name="Wilkes D.E."/>
            <person name="Wang Y."/>
            <person name="Cai H."/>
            <person name="Collins K."/>
            <person name="Stewart B.A."/>
            <person name="Lee S.R."/>
            <person name="Wilamowska K."/>
            <person name="Weinberg Z."/>
            <person name="Ruzzo W.L."/>
            <person name="Wloga D."/>
            <person name="Gaertig J."/>
            <person name="Frankel J."/>
            <person name="Tsao C.-C."/>
            <person name="Gorovsky M.A."/>
            <person name="Keeling P.J."/>
            <person name="Waller R.F."/>
            <person name="Patron N.J."/>
            <person name="Cherry J.M."/>
            <person name="Stover N.A."/>
            <person name="Krieger C.J."/>
            <person name="del Toro C."/>
            <person name="Ryder H.F."/>
            <person name="Williamson S.C."/>
            <person name="Barbeau R.A."/>
            <person name="Hamilton E.P."/>
            <person name="Orias E."/>
        </authorList>
    </citation>
    <scope>NUCLEOTIDE SEQUENCE [LARGE SCALE GENOMIC DNA]</scope>
    <source>
        <strain evidence="2">SB210</strain>
    </source>
</reference>
<dbReference type="AlphaFoldDB" id="W7XJI8"/>
<protein>
    <submittedName>
        <fullName evidence="1">Uncharacterized protein</fullName>
    </submittedName>
</protein>
<proteinExistence type="predicted"/>
<dbReference type="RefSeq" id="XP_012651905.1">
    <property type="nucleotide sequence ID" value="XM_012796451.1"/>
</dbReference>
<dbReference type="InParanoid" id="W7XJI8"/>
<evidence type="ECO:0000313" key="2">
    <source>
        <dbReference type="Proteomes" id="UP000009168"/>
    </source>
</evidence>
<dbReference type="GeneID" id="24442334"/>
<gene>
    <name evidence="1" type="ORF">TTHERM_001423409</name>
</gene>
<dbReference type="EMBL" id="GG662779">
    <property type="protein sequence ID" value="EWS75561.1"/>
    <property type="molecule type" value="Genomic_DNA"/>
</dbReference>
<accession>W7XJI8</accession>
<name>W7XJI8_TETTS</name>
<dbReference type="Gene3D" id="3.70.10.10">
    <property type="match status" value="1"/>
</dbReference>
<dbReference type="KEGG" id="tet:TTHERM_001423409"/>
<sequence length="122" mass="15071">MILLKVKFKPNNFSCDSYYKYQLYLNNFYHSRWVNQFRKRQIKANSKSDKKNIFKYKIPQFFEIIQNNISQILRFTFIQSKWMNHINSKLQTSALNQKIYLLSKEIQMINKWLKKDEYIINI</sequence>
<dbReference type="Proteomes" id="UP000009168">
    <property type="component" value="Unassembled WGS sequence"/>
</dbReference>
<keyword evidence="2" id="KW-1185">Reference proteome</keyword>
<evidence type="ECO:0000313" key="1">
    <source>
        <dbReference type="EMBL" id="EWS75561.1"/>
    </source>
</evidence>
<organism evidence="1 2">
    <name type="scientific">Tetrahymena thermophila (strain SB210)</name>
    <dbReference type="NCBI Taxonomy" id="312017"/>
    <lineage>
        <taxon>Eukaryota</taxon>
        <taxon>Sar</taxon>
        <taxon>Alveolata</taxon>
        <taxon>Ciliophora</taxon>
        <taxon>Intramacronucleata</taxon>
        <taxon>Oligohymenophorea</taxon>
        <taxon>Hymenostomatida</taxon>
        <taxon>Tetrahymenina</taxon>
        <taxon>Tetrahymenidae</taxon>
        <taxon>Tetrahymena</taxon>
    </lineage>
</organism>